<keyword evidence="1" id="KW-1133">Transmembrane helix</keyword>
<feature type="transmembrane region" description="Helical" evidence="1">
    <location>
        <begin position="12"/>
        <end position="29"/>
    </location>
</feature>
<protein>
    <submittedName>
        <fullName evidence="2">Uncharacterized protein</fullName>
    </submittedName>
</protein>
<reference evidence="2 3" key="1">
    <citation type="submission" date="2022-06" db="EMBL/GenBank/DDBJ databases">
        <title>Isolation of gut microbiota from human fecal samples.</title>
        <authorList>
            <person name="Pamer E.G."/>
            <person name="Barat B."/>
            <person name="Waligurski E."/>
            <person name="Medina S."/>
            <person name="Paddock L."/>
            <person name="Mostad J."/>
        </authorList>
    </citation>
    <scope>NUCLEOTIDE SEQUENCE [LARGE SCALE GENOMIC DNA]</scope>
    <source>
        <strain evidence="2 3">DFI.7.95</strain>
    </source>
</reference>
<evidence type="ECO:0000313" key="2">
    <source>
        <dbReference type="EMBL" id="MCQ4925382.1"/>
    </source>
</evidence>
<dbReference type="EMBL" id="JANGAC010000021">
    <property type="protein sequence ID" value="MCQ4925382.1"/>
    <property type="molecule type" value="Genomic_DNA"/>
</dbReference>
<gene>
    <name evidence="2" type="ORF">NE686_19920</name>
</gene>
<keyword evidence="1" id="KW-0472">Membrane</keyword>
<evidence type="ECO:0000256" key="1">
    <source>
        <dbReference type="SAM" id="Phobius"/>
    </source>
</evidence>
<feature type="transmembrane region" description="Helical" evidence="1">
    <location>
        <begin position="41"/>
        <end position="59"/>
    </location>
</feature>
<dbReference type="Proteomes" id="UP001524478">
    <property type="component" value="Unassembled WGS sequence"/>
</dbReference>
<proteinExistence type="predicted"/>
<name>A0ABT1SHG3_9FIRM</name>
<evidence type="ECO:0000313" key="3">
    <source>
        <dbReference type="Proteomes" id="UP001524478"/>
    </source>
</evidence>
<feature type="transmembrane region" description="Helical" evidence="1">
    <location>
        <begin position="79"/>
        <end position="97"/>
    </location>
</feature>
<keyword evidence="3" id="KW-1185">Reference proteome</keyword>
<keyword evidence="1" id="KW-0812">Transmembrane</keyword>
<comment type="caution">
    <text evidence="2">The sequence shown here is derived from an EMBL/GenBank/DDBJ whole genome shotgun (WGS) entry which is preliminary data.</text>
</comment>
<sequence>MEKKKINLVTQYTLKSLLILGILILYVVSRENFGFKQYEPIISKFYYIGLIFYGLIGLIRKEEKIDESAERILGRVNQICLNVTITGLIILMILVGAPMYKEVNLSRDMIGLFMLILLFIITSLKPVLFHHFDRKGF</sequence>
<accession>A0ABT1SHG3</accession>
<organism evidence="2 3">
    <name type="scientific">Tissierella carlieri</name>
    <dbReference type="NCBI Taxonomy" id="689904"/>
    <lineage>
        <taxon>Bacteria</taxon>
        <taxon>Bacillati</taxon>
        <taxon>Bacillota</taxon>
        <taxon>Tissierellia</taxon>
        <taxon>Tissierellales</taxon>
        <taxon>Tissierellaceae</taxon>
        <taxon>Tissierella</taxon>
    </lineage>
</organism>
<dbReference type="RefSeq" id="WP_256312869.1">
    <property type="nucleotide sequence ID" value="NZ_JANGAC010000021.1"/>
</dbReference>
<feature type="transmembrane region" description="Helical" evidence="1">
    <location>
        <begin position="109"/>
        <end position="128"/>
    </location>
</feature>